<dbReference type="InterPro" id="IPR015890">
    <property type="entry name" value="Chorismate_C"/>
</dbReference>
<gene>
    <name evidence="13" type="ORF">ACHAW5_003683</name>
</gene>
<dbReference type="Gene3D" id="3.40.50.880">
    <property type="match status" value="1"/>
</dbReference>
<feature type="region of interest" description="Disordered" evidence="10">
    <location>
        <begin position="635"/>
        <end position="654"/>
    </location>
</feature>
<dbReference type="Gene3D" id="3.60.120.10">
    <property type="entry name" value="Anthranilate synthase"/>
    <property type="match status" value="1"/>
</dbReference>
<dbReference type="AlphaFoldDB" id="A0ABD3QI74"/>
<evidence type="ECO:0000256" key="2">
    <source>
        <dbReference type="ARBA" id="ARBA00005009"/>
    </source>
</evidence>
<feature type="domain" description="Glutamine amidotransferase" evidence="11">
    <location>
        <begin position="56"/>
        <end position="203"/>
    </location>
</feature>
<evidence type="ECO:0000256" key="3">
    <source>
        <dbReference type="ARBA" id="ARBA00005970"/>
    </source>
</evidence>
<dbReference type="InterPro" id="IPR029062">
    <property type="entry name" value="Class_I_gatase-like"/>
</dbReference>
<dbReference type="EC" id="2.6.1.85" evidence="4"/>
<dbReference type="InterPro" id="IPR005801">
    <property type="entry name" value="ADC_synthase"/>
</dbReference>
<keyword evidence="7" id="KW-0315">Glutamine amidotransferase</keyword>
<dbReference type="GO" id="GO:0046656">
    <property type="term" value="P:folic acid biosynthetic process"/>
    <property type="evidence" value="ECO:0007669"/>
    <property type="project" value="UniProtKB-KW"/>
</dbReference>
<dbReference type="PANTHER" id="PTHR11236:SF18">
    <property type="entry name" value="AMINODEOXYCHORISMATE SYNTHASE"/>
    <property type="match status" value="1"/>
</dbReference>
<dbReference type="InterPro" id="IPR019999">
    <property type="entry name" value="Anth_synth_I-like"/>
</dbReference>
<dbReference type="InterPro" id="IPR006221">
    <property type="entry name" value="TrpG/PapA_dom"/>
</dbReference>
<proteinExistence type="inferred from homology"/>
<dbReference type="SUPFAM" id="SSF56322">
    <property type="entry name" value="ADC synthase"/>
    <property type="match status" value="1"/>
</dbReference>
<dbReference type="Pfam" id="PF00117">
    <property type="entry name" value="GATase"/>
    <property type="match status" value="2"/>
</dbReference>
<dbReference type="Pfam" id="PF00425">
    <property type="entry name" value="Chorismate_bind"/>
    <property type="match status" value="2"/>
</dbReference>
<feature type="compositionally biased region" description="Basic and acidic residues" evidence="10">
    <location>
        <begin position="143"/>
        <end position="152"/>
    </location>
</feature>
<dbReference type="PRINTS" id="PR00099">
    <property type="entry name" value="CPSGATASE"/>
</dbReference>
<dbReference type="PROSITE" id="PS51273">
    <property type="entry name" value="GATASE_TYPE_1"/>
    <property type="match status" value="1"/>
</dbReference>
<feature type="region of interest" description="Disordered" evidence="10">
    <location>
        <begin position="126"/>
        <end position="158"/>
    </location>
</feature>
<evidence type="ECO:0000256" key="9">
    <source>
        <dbReference type="ARBA" id="ARBA00031904"/>
    </source>
</evidence>
<organism evidence="13 14">
    <name type="scientific">Stephanodiscus triporus</name>
    <dbReference type="NCBI Taxonomy" id="2934178"/>
    <lineage>
        <taxon>Eukaryota</taxon>
        <taxon>Sar</taxon>
        <taxon>Stramenopiles</taxon>
        <taxon>Ochrophyta</taxon>
        <taxon>Bacillariophyta</taxon>
        <taxon>Coscinodiscophyceae</taxon>
        <taxon>Thalassiosirophycidae</taxon>
        <taxon>Stephanodiscales</taxon>
        <taxon>Stephanodiscaceae</taxon>
        <taxon>Stephanodiscus</taxon>
    </lineage>
</organism>
<evidence type="ECO:0000256" key="1">
    <source>
        <dbReference type="ARBA" id="ARBA00001000"/>
    </source>
</evidence>
<feature type="compositionally biased region" description="Basic and acidic residues" evidence="10">
    <location>
        <begin position="639"/>
        <end position="652"/>
    </location>
</feature>
<protein>
    <recommendedName>
        <fullName evidence="4">aminodeoxychorismate synthase</fullName>
        <ecNumber evidence="4">2.6.1.85</ecNumber>
    </recommendedName>
    <alternativeName>
        <fullName evidence="8">Para-aminobenzoate synthase</fullName>
    </alternativeName>
    <alternativeName>
        <fullName evidence="9">p-aminobenzoic acid synthase</fullName>
    </alternativeName>
</protein>
<dbReference type="PANTHER" id="PTHR11236">
    <property type="entry name" value="AMINOBENZOATE/ANTHRANILATE SYNTHASE"/>
    <property type="match status" value="1"/>
</dbReference>
<evidence type="ECO:0000259" key="11">
    <source>
        <dbReference type="Pfam" id="PF00117"/>
    </source>
</evidence>
<evidence type="ECO:0000259" key="12">
    <source>
        <dbReference type="Pfam" id="PF00425"/>
    </source>
</evidence>
<keyword evidence="5" id="KW-0808">Transferase</keyword>
<reference evidence="13 14" key="1">
    <citation type="submission" date="2024-10" db="EMBL/GenBank/DDBJ databases">
        <title>Updated reference genomes for cyclostephanoid diatoms.</title>
        <authorList>
            <person name="Roberts W.R."/>
            <person name="Alverson A.J."/>
        </authorList>
    </citation>
    <scope>NUCLEOTIDE SEQUENCE [LARGE SCALE GENOMIC DNA]</scope>
    <source>
        <strain evidence="13 14">AJA276-08</strain>
    </source>
</reference>
<dbReference type="GO" id="GO:0046820">
    <property type="term" value="F:4-amino-4-deoxychorismate synthase activity"/>
    <property type="evidence" value="ECO:0007669"/>
    <property type="project" value="UniProtKB-EC"/>
</dbReference>
<keyword evidence="6" id="KW-0289">Folate biosynthesis</keyword>
<comment type="pathway">
    <text evidence="2">Cofactor biosynthesis; tetrahydrofolate biosynthesis; 4-aminobenzoate from chorismate: step 1/2.</text>
</comment>
<comment type="caution">
    <text evidence="13">The sequence shown here is derived from an EMBL/GenBank/DDBJ whole genome shotgun (WGS) entry which is preliminary data.</text>
</comment>
<name>A0ABD3QI74_9STRA</name>
<comment type="catalytic activity">
    <reaction evidence="1">
        <text>chorismate + L-glutamine = 4-amino-4-deoxychorismate + L-glutamate</text>
        <dbReference type="Rhea" id="RHEA:11672"/>
        <dbReference type="ChEBI" id="CHEBI:29748"/>
        <dbReference type="ChEBI" id="CHEBI:29985"/>
        <dbReference type="ChEBI" id="CHEBI:58359"/>
        <dbReference type="ChEBI" id="CHEBI:58406"/>
        <dbReference type="EC" id="2.6.1.85"/>
    </reaction>
</comment>
<evidence type="ECO:0000313" key="13">
    <source>
        <dbReference type="EMBL" id="KAL3800035.1"/>
    </source>
</evidence>
<comment type="similarity">
    <text evidence="3">In the C-terminal section; belongs to the anthranilate synthase component I family.</text>
</comment>
<keyword evidence="14" id="KW-1185">Reference proteome</keyword>
<sequence length="1024" mass="113425">MTIRPVEVVMNDAHASYGDFVAHLAGRRRGGSAPNDAVGVVSAGGIAYATAHAASTLAEHYDCVILSPGPGRPDHPADMGIVLDVIRNNPRVPILGVCLGHQALGHVYGKRVKLAPRGPVHGLLSPVFYNEGHGDDDDDDGDRDSSFREDGKGSGMQGADRVTCRLFRGLPQEFNVVRYHSLVVDFDDYGDDDDESDVEPIAWCTSLVGDNADATIPADERGRRTNRTDDLSGHAICMALRHRTYPHYGVQFHPESIGTGYAGYRILRNFCDFVHDNKTSNQSPSSHLNEGNESNDDTGRGANNTSQTMHDDRSNIQPKYRVIIHKVDNDGDRSLPLPRKVFEEIYSSRPNSFWLDSSTGERAHFNNNTNANMHAMSDNTDEGCPIASNSRFSIMGSNDGPLSRKIEFFGREHDVERRGLRVISKKSGGGEEEEMVGMELIDLDILSYLRRVLADEREFVDHAEIIAFDENVNNDMISDDNNIDVTMADQEYSLYRIDEFAKDKQEEEALAGAGSELVVPFDYRGGYVGYLGYEVRHETQCRILEREGGAGCVIASGDLDTSSLTADEVTSGTCTKTHANIPTASFLFADRSLLYDHLTGDWYMIGITENNVTNSDHVVDTISWIRTLKSNITSMGGEQKMESMPTKERSETAEVSFVPKRSKAQYHNDISRSHQEIRNGESYELCVTNQLEAEIRFPEKQSSPHKETKYHESPFELYKLLRQRNPAPFSAFMNFYNDEGSRSQSWTKNTAAVSICCSSPERFLSVKKALPSTTSFSNKGAFGSGERQLPRRQFVVESKPIKGTAARYDGTTGGYAESNEHVRWVDSQIAVELSESVKDRAENLMIVDLIRSDLGRVCQVGSVHVPKLMQIESYATVHQMVSTVRGTLDGDNAHAIDVIEACFPGGSMTGAPKQRTMEILDEIERGVSRGPYSGCLGYISLNGCMDMNIVIRSAILTPLDSTGDLWKASVGCGGAITALSDSDDEYEEMLLKSRIVRRTISDWVARTTAERIQHRRHVDDSSMI</sequence>
<feature type="domain" description="Chorismate-utilising enzyme C-terminal" evidence="12">
    <location>
        <begin position="784"/>
        <end position="992"/>
    </location>
</feature>
<feature type="region of interest" description="Disordered" evidence="10">
    <location>
        <begin position="278"/>
        <end position="317"/>
    </location>
</feature>
<dbReference type="CDD" id="cd01743">
    <property type="entry name" value="GATase1_Anthranilate_Synthase"/>
    <property type="match status" value="1"/>
</dbReference>
<dbReference type="PRINTS" id="PR00095">
    <property type="entry name" value="ANTSNTHASEI"/>
</dbReference>
<feature type="compositionally biased region" description="Polar residues" evidence="10">
    <location>
        <begin position="279"/>
        <end position="292"/>
    </location>
</feature>
<evidence type="ECO:0000256" key="6">
    <source>
        <dbReference type="ARBA" id="ARBA00022909"/>
    </source>
</evidence>
<evidence type="ECO:0000256" key="5">
    <source>
        <dbReference type="ARBA" id="ARBA00022679"/>
    </source>
</evidence>
<dbReference type="Proteomes" id="UP001530315">
    <property type="component" value="Unassembled WGS sequence"/>
</dbReference>
<evidence type="ECO:0000313" key="14">
    <source>
        <dbReference type="Proteomes" id="UP001530315"/>
    </source>
</evidence>
<evidence type="ECO:0000256" key="8">
    <source>
        <dbReference type="ARBA" id="ARBA00031329"/>
    </source>
</evidence>
<dbReference type="InterPro" id="IPR017926">
    <property type="entry name" value="GATASE"/>
</dbReference>
<evidence type="ECO:0000256" key="4">
    <source>
        <dbReference type="ARBA" id="ARBA00013139"/>
    </source>
</evidence>
<feature type="domain" description="Chorismate-utilising enzyme C-terminal" evidence="12">
    <location>
        <begin position="663"/>
        <end position="769"/>
    </location>
</feature>
<evidence type="ECO:0000256" key="10">
    <source>
        <dbReference type="SAM" id="MobiDB-lite"/>
    </source>
</evidence>
<dbReference type="SUPFAM" id="SSF52317">
    <property type="entry name" value="Class I glutamine amidotransferase-like"/>
    <property type="match status" value="1"/>
</dbReference>
<dbReference type="EMBL" id="JALLAZ020000231">
    <property type="protein sequence ID" value="KAL3800035.1"/>
    <property type="molecule type" value="Genomic_DNA"/>
</dbReference>
<evidence type="ECO:0000256" key="7">
    <source>
        <dbReference type="ARBA" id="ARBA00022962"/>
    </source>
</evidence>
<accession>A0ABD3QI74</accession>
<feature type="domain" description="Glutamine amidotransferase" evidence="11">
    <location>
        <begin position="236"/>
        <end position="270"/>
    </location>
</feature>